<sequence>MSITGKAYSVQGGYGREGYLLCQKHLNMQGGLLGRPVEFLIYDDESDEKTAARLYERLIVEDKVDAILGPYGTAITEAVADIPDKHRKVMVAANAATSSIWEKGRRYLIMVLAPVDSAASGALDLAARNGLKKVAIINQDALLPKAVAKTTNELAKSKGLDVVAFEAYPDGTSDFSPLLKKMQETAPDLLVIASVRLDDHVTILRQMRGMNFDAKMVSNLPYGLLPEFYQQLGKDAEFVYSATFWEAGLPNPGNRDFVAAYQSEFNRAPAVQSANSYAGCQLFAEAVRQAGTTGSEKLR</sequence>
<organism evidence="5 6">
    <name type="scientific">Bradyrhizobium iriomotense</name>
    <dbReference type="NCBI Taxonomy" id="441950"/>
    <lineage>
        <taxon>Bacteria</taxon>
        <taxon>Pseudomonadati</taxon>
        <taxon>Pseudomonadota</taxon>
        <taxon>Alphaproteobacteria</taxon>
        <taxon>Hyphomicrobiales</taxon>
        <taxon>Nitrobacteraceae</taxon>
        <taxon>Bradyrhizobium</taxon>
    </lineage>
</organism>
<dbReference type="EMBL" id="BSOW01000021">
    <property type="protein sequence ID" value="GLR88871.1"/>
    <property type="molecule type" value="Genomic_DNA"/>
</dbReference>
<gene>
    <name evidence="5" type="ORF">GCM10007857_55840</name>
</gene>
<evidence type="ECO:0000256" key="1">
    <source>
        <dbReference type="ARBA" id="ARBA00010062"/>
    </source>
</evidence>
<accession>A0ABQ6B4X0</accession>
<protein>
    <submittedName>
        <fullName evidence="5">Branched-chain amino acid ABC transporter substrate-binding protein</fullName>
    </submittedName>
</protein>
<dbReference type="Pfam" id="PF13458">
    <property type="entry name" value="Peripla_BP_6"/>
    <property type="match status" value="1"/>
</dbReference>
<keyword evidence="3" id="KW-0029">Amino-acid transport</keyword>
<dbReference type="InterPro" id="IPR051010">
    <property type="entry name" value="BCAA_transport"/>
</dbReference>
<evidence type="ECO:0000259" key="4">
    <source>
        <dbReference type="Pfam" id="PF13458"/>
    </source>
</evidence>
<keyword evidence="3" id="KW-0813">Transport</keyword>
<dbReference type="InterPro" id="IPR028081">
    <property type="entry name" value="Leu-bd"/>
</dbReference>
<comment type="similarity">
    <text evidence="1">Belongs to the leucine-binding protein family.</text>
</comment>
<reference evidence="6" key="1">
    <citation type="journal article" date="2019" name="Int. J. Syst. Evol. Microbiol.">
        <title>The Global Catalogue of Microorganisms (GCM) 10K type strain sequencing project: providing services to taxonomists for standard genome sequencing and annotation.</title>
        <authorList>
            <consortium name="The Broad Institute Genomics Platform"/>
            <consortium name="The Broad Institute Genome Sequencing Center for Infectious Disease"/>
            <person name="Wu L."/>
            <person name="Ma J."/>
        </authorList>
    </citation>
    <scope>NUCLEOTIDE SEQUENCE [LARGE SCALE GENOMIC DNA]</scope>
    <source>
        <strain evidence="6">NBRC 102520</strain>
    </source>
</reference>
<comment type="caution">
    <text evidence="5">The sequence shown here is derived from an EMBL/GenBank/DDBJ whole genome shotgun (WGS) entry which is preliminary data.</text>
</comment>
<dbReference type="Gene3D" id="3.40.50.2300">
    <property type="match status" value="2"/>
</dbReference>
<proteinExistence type="inferred from homology"/>
<keyword evidence="2" id="KW-0732">Signal</keyword>
<dbReference type="PANTHER" id="PTHR30483">
    <property type="entry name" value="LEUCINE-SPECIFIC-BINDING PROTEIN"/>
    <property type="match status" value="1"/>
</dbReference>
<dbReference type="InterPro" id="IPR028082">
    <property type="entry name" value="Peripla_BP_I"/>
</dbReference>
<dbReference type="PANTHER" id="PTHR30483:SF37">
    <property type="entry name" value="ABC TRANSPORTER SUBSTRATE-BINDING PROTEIN"/>
    <property type="match status" value="1"/>
</dbReference>
<evidence type="ECO:0000313" key="6">
    <source>
        <dbReference type="Proteomes" id="UP001156905"/>
    </source>
</evidence>
<dbReference type="Proteomes" id="UP001156905">
    <property type="component" value="Unassembled WGS sequence"/>
</dbReference>
<evidence type="ECO:0000256" key="2">
    <source>
        <dbReference type="ARBA" id="ARBA00022729"/>
    </source>
</evidence>
<evidence type="ECO:0000256" key="3">
    <source>
        <dbReference type="ARBA" id="ARBA00022970"/>
    </source>
</evidence>
<dbReference type="SUPFAM" id="SSF53822">
    <property type="entry name" value="Periplasmic binding protein-like I"/>
    <property type="match status" value="1"/>
</dbReference>
<name>A0ABQ6B4X0_9BRAD</name>
<feature type="domain" description="Leucine-binding protein" evidence="4">
    <location>
        <begin position="12"/>
        <end position="298"/>
    </location>
</feature>
<keyword evidence="6" id="KW-1185">Reference proteome</keyword>
<evidence type="ECO:0000313" key="5">
    <source>
        <dbReference type="EMBL" id="GLR88871.1"/>
    </source>
</evidence>
<dbReference type="CDD" id="cd06338">
    <property type="entry name" value="PBP1_ABC_ligand_binding-like"/>
    <property type="match status" value="1"/>
</dbReference>